<keyword evidence="3" id="KW-1185">Reference proteome</keyword>
<name>A0A143QMU6_RHOFA</name>
<dbReference type="Pfam" id="PF21962">
    <property type="entry name" value="DUF6924"/>
    <property type="match status" value="1"/>
</dbReference>
<evidence type="ECO:0000259" key="1">
    <source>
        <dbReference type="Pfam" id="PF21962"/>
    </source>
</evidence>
<dbReference type="KEGG" id="rhs:A3Q41_02953"/>
<reference evidence="3" key="2">
    <citation type="submission" date="2016-04" db="EMBL/GenBank/DDBJ databases">
        <title>Complete Genome and Plasmid Sequences for Rhodococcus fascians D188 and Draft Sequences for Rhodococcus spp. Isolates PBTS 1 and PBTS 2.</title>
        <authorList>
            <person name="Stamer R."/>
            <person name="Vereecke D."/>
            <person name="Zhang Y."/>
            <person name="Schilkey F."/>
            <person name="Devitt N."/>
            <person name="Randall J."/>
        </authorList>
    </citation>
    <scope>NUCLEOTIDE SEQUENCE [LARGE SCALE GENOMIC DNA]</scope>
    <source>
        <strain evidence="3">PBTS2</strain>
    </source>
</reference>
<dbReference type="AlphaFoldDB" id="A0A143QMU6"/>
<accession>A0A143QMU6</accession>
<dbReference type="InterPro" id="IPR053832">
    <property type="entry name" value="DUF6924"/>
</dbReference>
<dbReference type="Proteomes" id="UP000076038">
    <property type="component" value="Chromosome"/>
</dbReference>
<dbReference type="PATRIC" id="fig|1653479.3.peg.2989"/>
<dbReference type="EMBL" id="CP015220">
    <property type="protein sequence ID" value="AMY24244.1"/>
    <property type="molecule type" value="Genomic_DNA"/>
</dbReference>
<organism evidence="2 3">
    <name type="scientific">Rhodococcoides fascians</name>
    <name type="common">Rhodococcus fascians</name>
    <dbReference type="NCBI Taxonomy" id="1828"/>
    <lineage>
        <taxon>Bacteria</taxon>
        <taxon>Bacillati</taxon>
        <taxon>Actinomycetota</taxon>
        <taxon>Actinomycetes</taxon>
        <taxon>Mycobacteriales</taxon>
        <taxon>Nocardiaceae</taxon>
        <taxon>Rhodococcoides</taxon>
    </lineage>
</organism>
<dbReference type="RefSeq" id="WP_048319568.1">
    <property type="nucleotide sequence ID" value="NZ_CP015220.1"/>
</dbReference>
<dbReference type="OrthoDB" id="4458758at2"/>
<proteinExistence type="predicted"/>
<sequence length="177" mass="19466">MPDGASSSELWLLRTYFGEDDDAIWTSLTESARSTRSAVPGAELVLSSDRTQCQQRIRRVVARLATRAEANDGLYVALADKQTFARPDRTLLTIDCSAVPRNAERIPSTRMTPDGAFRLGIDGHAPRIEPARLSKPKQATTFHHSEPLAADLADRVGEAVRASLRWRSDMTRDGFGG</sequence>
<reference evidence="2 3" key="1">
    <citation type="journal article" date="2016" name="Genome Announc.">
        <title>Complete Genome and Plasmid Sequences for Rhodococcus fascians D188 and Draft Sequences for Rhodococcus Isolates PBTS 1 and PBTS 2.</title>
        <authorList>
            <person name="Stamler R.A."/>
            <person name="Vereecke D."/>
            <person name="Zhang Y."/>
            <person name="Schilkey F."/>
            <person name="Devitt N."/>
            <person name="Randall J.J."/>
        </authorList>
    </citation>
    <scope>NUCLEOTIDE SEQUENCE [LARGE SCALE GENOMIC DNA]</scope>
    <source>
        <strain evidence="2 3">PBTS2</strain>
    </source>
</reference>
<feature type="domain" description="DUF6924" evidence="1">
    <location>
        <begin position="10"/>
        <end position="113"/>
    </location>
</feature>
<gene>
    <name evidence="2" type="ORF">A3Q41_02953</name>
</gene>
<evidence type="ECO:0000313" key="3">
    <source>
        <dbReference type="Proteomes" id="UP000076038"/>
    </source>
</evidence>
<evidence type="ECO:0000313" key="2">
    <source>
        <dbReference type="EMBL" id="AMY24244.1"/>
    </source>
</evidence>
<protein>
    <recommendedName>
        <fullName evidence="1">DUF6924 domain-containing protein</fullName>
    </recommendedName>
</protein>